<accession>A0A915AYN3</accession>
<dbReference type="GO" id="GO:0008017">
    <property type="term" value="F:microtubule binding"/>
    <property type="evidence" value="ECO:0007669"/>
    <property type="project" value="InterPro"/>
</dbReference>
<dbReference type="GO" id="GO:0051301">
    <property type="term" value="P:cell division"/>
    <property type="evidence" value="ECO:0007669"/>
    <property type="project" value="InterPro"/>
</dbReference>
<dbReference type="AlphaFoldDB" id="A0A915AYN3"/>
<reference evidence="6 7" key="1">
    <citation type="submission" date="2022-11" db="UniProtKB">
        <authorList>
            <consortium name="WormBaseParasite"/>
        </authorList>
    </citation>
    <scope>IDENTIFICATION</scope>
</reference>
<feature type="compositionally biased region" description="Basic and acidic residues" evidence="4">
    <location>
        <begin position="106"/>
        <end position="115"/>
    </location>
</feature>
<dbReference type="InterPro" id="IPR009829">
    <property type="entry name" value="SKA1"/>
</dbReference>
<dbReference type="GO" id="GO:0007059">
    <property type="term" value="P:chromosome segregation"/>
    <property type="evidence" value="ECO:0007669"/>
    <property type="project" value="InterPro"/>
</dbReference>
<evidence type="ECO:0000256" key="4">
    <source>
        <dbReference type="SAM" id="MobiDB-lite"/>
    </source>
</evidence>
<dbReference type="GO" id="GO:0072686">
    <property type="term" value="C:mitotic spindle"/>
    <property type="evidence" value="ECO:0007669"/>
    <property type="project" value="TreeGrafter"/>
</dbReference>
<dbReference type="WBParaSite" id="PgR020_g046_t02">
    <property type="protein sequence ID" value="PgR020_g046_t02"/>
    <property type="gene ID" value="PgR020_g046"/>
</dbReference>
<dbReference type="GO" id="GO:0000278">
    <property type="term" value="P:mitotic cell cycle"/>
    <property type="evidence" value="ECO:0007669"/>
    <property type="project" value="TreeGrafter"/>
</dbReference>
<evidence type="ECO:0000256" key="3">
    <source>
        <dbReference type="ARBA" id="ARBA00047202"/>
    </source>
</evidence>
<dbReference type="Pfam" id="PF07160">
    <property type="entry name" value="SKA1"/>
    <property type="match status" value="1"/>
</dbReference>
<dbReference type="InterPro" id="IPR042031">
    <property type="entry name" value="SKA1_MBD_sf"/>
</dbReference>
<dbReference type="Gene3D" id="1.10.10.1890">
    <property type="entry name" value="Ska1 microtubule binding domain-like"/>
    <property type="match status" value="1"/>
</dbReference>
<dbReference type="PANTHER" id="PTHR28573">
    <property type="entry name" value="SPINDLE AND KINETOCHORE-ASSOCIATED PROTEIN 1"/>
    <property type="match status" value="1"/>
</dbReference>
<dbReference type="WBParaSite" id="PgR020_g046_t01">
    <property type="protein sequence ID" value="PgR020_g046_t01"/>
    <property type="gene ID" value="PgR020_g046"/>
</dbReference>
<organism evidence="5 7">
    <name type="scientific">Parascaris univalens</name>
    <name type="common">Nematode worm</name>
    <dbReference type="NCBI Taxonomy" id="6257"/>
    <lineage>
        <taxon>Eukaryota</taxon>
        <taxon>Metazoa</taxon>
        <taxon>Ecdysozoa</taxon>
        <taxon>Nematoda</taxon>
        <taxon>Chromadorea</taxon>
        <taxon>Rhabditida</taxon>
        <taxon>Spirurina</taxon>
        <taxon>Ascaridomorpha</taxon>
        <taxon>Ascaridoidea</taxon>
        <taxon>Ascarididae</taxon>
        <taxon>Parascaris</taxon>
    </lineage>
</organism>
<feature type="region of interest" description="Disordered" evidence="4">
    <location>
        <begin position="103"/>
        <end position="125"/>
    </location>
</feature>
<protein>
    <recommendedName>
        <fullName evidence="2">SKA complex subunit 1</fullName>
    </recommendedName>
    <alternativeName>
        <fullName evidence="3">Spindle and kinetochore-associated protein 1</fullName>
    </alternativeName>
</protein>
<evidence type="ECO:0000256" key="1">
    <source>
        <dbReference type="ARBA" id="ARBA00006836"/>
    </source>
</evidence>
<sequence>MLEVMGRELLELGKARNQKLRKLAEKNGASEANIQKSNGCLDEAIEKLAIALDRLAESQKEFESMEGADHDEDRNFLRVHGIDVDKQHVNDKEDMMQPSEAVIGGQEERGEEKGNHPPTGRSRTDVRCRNNSLAKVLLEQVKSKDFARIPPTTRARLDLSSFNEMIVALNEAITEKMALLKKPSQQLRKEEREVVYVWRSQATLPELRNKVFVEDGEFRRQLRAKQKMAWTKAGIPCLRALKMIEEIRVERSLYIVPIGKRSNVFEGDY</sequence>
<proteinExistence type="inferred from homology"/>
<dbReference type="GO" id="GO:0000940">
    <property type="term" value="C:outer kinetochore"/>
    <property type="evidence" value="ECO:0007669"/>
    <property type="project" value="TreeGrafter"/>
</dbReference>
<dbReference type="GO" id="GO:0031110">
    <property type="term" value="P:regulation of microtubule polymerization or depolymerization"/>
    <property type="evidence" value="ECO:0007669"/>
    <property type="project" value="TreeGrafter"/>
</dbReference>
<evidence type="ECO:0000256" key="2">
    <source>
        <dbReference type="ARBA" id="ARBA00047182"/>
    </source>
</evidence>
<evidence type="ECO:0000313" key="5">
    <source>
        <dbReference type="Proteomes" id="UP000887569"/>
    </source>
</evidence>
<dbReference type="GO" id="GO:0005876">
    <property type="term" value="C:spindle microtubule"/>
    <property type="evidence" value="ECO:0007669"/>
    <property type="project" value="TreeGrafter"/>
</dbReference>
<evidence type="ECO:0000313" key="7">
    <source>
        <dbReference type="WBParaSite" id="PgR020_g046_t02"/>
    </source>
</evidence>
<comment type="similarity">
    <text evidence="1">Belongs to the SKA1 family.</text>
</comment>
<dbReference type="PANTHER" id="PTHR28573:SF1">
    <property type="entry name" value="SPINDLE AND KINETOCHORE-ASSOCIATED PROTEIN 1"/>
    <property type="match status" value="1"/>
</dbReference>
<dbReference type="Proteomes" id="UP000887569">
    <property type="component" value="Unplaced"/>
</dbReference>
<keyword evidence="5" id="KW-1185">Reference proteome</keyword>
<evidence type="ECO:0000313" key="6">
    <source>
        <dbReference type="WBParaSite" id="PgR020_g046_t01"/>
    </source>
</evidence>
<name>A0A915AYN3_PARUN</name>